<dbReference type="Gene3D" id="1.10.10.2330">
    <property type="match status" value="1"/>
</dbReference>
<dbReference type="InterPro" id="IPR040724">
    <property type="entry name" value="PheRS_DBD1"/>
</dbReference>
<dbReference type="Pfam" id="PF18553">
    <property type="entry name" value="PheRS_DBD3"/>
    <property type="match status" value="1"/>
</dbReference>
<comment type="caution">
    <text evidence="3">The sequence shown here is derived from an EMBL/GenBank/DDBJ whole genome shotgun (WGS) entry which is preliminary data.</text>
</comment>
<dbReference type="InterPro" id="IPR036388">
    <property type="entry name" value="WH-like_DNA-bd_sf"/>
</dbReference>
<evidence type="ECO:0000259" key="1">
    <source>
        <dbReference type="Pfam" id="PF18552"/>
    </source>
</evidence>
<dbReference type="OrthoDB" id="5844247at2759"/>
<dbReference type="EMBL" id="CAJEWN010001994">
    <property type="protein sequence ID" value="CAD2201343.1"/>
    <property type="molecule type" value="Genomic_DNA"/>
</dbReference>
<protein>
    <submittedName>
        <fullName evidence="3">Uncharacterized protein</fullName>
    </submittedName>
</protein>
<evidence type="ECO:0000259" key="2">
    <source>
        <dbReference type="Pfam" id="PF18553"/>
    </source>
</evidence>
<proteinExistence type="predicted"/>
<dbReference type="Gene3D" id="1.10.10.10">
    <property type="entry name" value="Winged helix-like DNA-binding domain superfamily/Winged helix DNA-binding domain"/>
    <property type="match status" value="1"/>
</dbReference>
<accession>A0A6V7XPZ1</accession>
<feature type="domain" description="PheRS DNA binding" evidence="2">
    <location>
        <begin position="76"/>
        <end position="120"/>
    </location>
</feature>
<feature type="domain" description="PheRS DNA binding" evidence="1">
    <location>
        <begin position="10"/>
        <end position="58"/>
    </location>
</feature>
<evidence type="ECO:0000313" key="3">
    <source>
        <dbReference type="EMBL" id="CAD2201343.1"/>
    </source>
</evidence>
<dbReference type="Proteomes" id="UP000580250">
    <property type="component" value="Unassembled WGS sequence"/>
</dbReference>
<dbReference type="Pfam" id="PF18552">
    <property type="entry name" value="PheRS_DBD1"/>
    <property type="match status" value="1"/>
</dbReference>
<sequence length="142" mass="15904">MTSESIFEPSQLLTILQQRETFQSNELAEQLNIDHQKIVGAIKSLQSHEELVDVKEIKISKLQLTPEGEQVLAEGSHEYRVFDLVGEQGVPKAIIDKESFGPIGFGKAISAGWITTEVKTELVWSLEKRNLLKTKLGMSLNK</sequence>
<gene>
    <name evidence="3" type="ORF">MENT_LOCUS54881</name>
</gene>
<reference evidence="3 4" key="1">
    <citation type="submission" date="2020-08" db="EMBL/GenBank/DDBJ databases">
        <authorList>
            <person name="Koutsovoulos G."/>
            <person name="Danchin GJ E."/>
        </authorList>
    </citation>
    <scope>NUCLEOTIDE SEQUENCE [LARGE SCALE GENOMIC DNA]</scope>
</reference>
<organism evidence="3 4">
    <name type="scientific">Meloidogyne enterolobii</name>
    <name type="common">Root-knot nematode worm</name>
    <name type="synonym">Meloidogyne mayaguensis</name>
    <dbReference type="NCBI Taxonomy" id="390850"/>
    <lineage>
        <taxon>Eukaryota</taxon>
        <taxon>Metazoa</taxon>
        <taxon>Ecdysozoa</taxon>
        <taxon>Nematoda</taxon>
        <taxon>Chromadorea</taxon>
        <taxon>Rhabditida</taxon>
        <taxon>Tylenchina</taxon>
        <taxon>Tylenchomorpha</taxon>
        <taxon>Tylenchoidea</taxon>
        <taxon>Meloidogynidae</taxon>
        <taxon>Meloidogyninae</taxon>
        <taxon>Meloidogyne</taxon>
    </lineage>
</organism>
<evidence type="ECO:0000313" key="4">
    <source>
        <dbReference type="Proteomes" id="UP000580250"/>
    </source>
</evidence>
<dbReference type="AlphaFoldDB" id="A0A6V7XPZ1"/>
<name>A0A6V7XPZ1_MELEN</name>
<dbReference type="InterPro" id="IPR036390">
    <property type="entry name" value="WH_DNA-bd_sf"/>
</dbReference>
<dbReference type="InterPro" id="IPR040725">
    <property type="entry name" value="PheRS_DBD3"/>
</dbReference>
<dbReference type="SUPFAM" id="SSF46785">
    <property type="entry name" value="Winged helix' DNA-binding domain"/>
    <property type="match status" value="1"/>
</dbReference>